<accession>A0AAN5DDM3</accession>
<keyword evidence="2" id="KW-0472">Membrane</keyword>
<feature type="region of interest" description="Disordered" evidence="1">
    <location>
        <begin position="234"/>
        <end position="287"/>
    </location>
</feature>
<feature type="compositionally biased region" description="Acidic residues" evidence="1">
    <location>
        <begin position="238"/>
        <end position="248"/>
    </location>
</feature>
<sequence>MKSLLLLPVLLYLLPSLEAFRFVSKVEELPVDSTDRLEIIRPKVRLCGSDSDEDSADCVLCTVCHPHEYELIGCNGQIDSVCASCTTGWLRSTPKTIDFFRKCKRHPQLPFVFPDVPYPMRVQSDPSSMFSDQEKMLQDAENNDVELSEELSEEDDYEGEEEEDENAVLDITAVREEGSEEDEFADTGVEPVEIDEGEDSFEDYEEENMNDLLPRMYQFHRELEQMISEKLEKNRDEEVIESVEDEDSVEVKEEERADPFDEKKEESVEEEKEEGSEQKEEEEEEEVLTYPLHRANIWRIMGSELGRADDKDITKEVRKAISDRKKKWQLQKIMNRRRSGSSEEIEATELQNDFMELKGGYRPLAVRAGGEMHVEMADSFTSVPPLIGALCFALLALCIVFTVKICMMRRTNRVIILPELDEMSRQLINEAHARVHSKKEKKIRPEFV</sequence>
<comment type="caution">
    <text evidence="4">The sequence shown here is derived from an EMBL/GenBank/DDBJ whole genome shotgun (WGS) entry which is preliminary data.</text>
</comment>
<feature type="compositionally biased region" description="Basic and acidic residues" evidence="1">
    <location>
        <begin position="249"/>
        <end position="266"/>
    </location>
</feature>
<name>A0AAN5DDM3_9BILA</name>
<organism evidence="4 5">
    <name type="scientific">Pristionchus mayeri</name>
    <dbReference type="NCBI Taxonomy" id="1317129"/>
    <lineage>
        <taxon>Eukaryota</taxon>
        <taxon>Metazoa</taxon>
        <taxon>Ecdysozoa</taxon>
        <taxon>Nematoda</taxon>
        <taxon>Chromadorea</taxon>
        <taxon>Rhabditida</taxon>
        <taxon>Rhabditina</taxon>
        <taxon>Diplogasteromorpha</taxon>
        <taxon>Diplogasteroidea</taxon>
        <taxon>Neodiplogasteridae</taxon>
        <taxon>Pristionchus</taxon>
    </lineage>
</organism>
<evidence type="ECO:0000313" key="4">
    <source>
        <dbReference type="EMBL" id="GMR60755.1"/>
    </source>
</evidence>
<gene>
    <name evidence="4" type="ORF">PMAYCL1PPCAC_30950</name>
</gene>
<feature type="region of interest" description="Disordered" evidence="1">
    <location>
        <begin position="124"/>
        <end position="200"/>
    </location>
</feature>
<keyword evidence="2" id="KW-1133">Transmembrane helix</keyword>
<keyword evidence="2" id="KW-0812">Transmembrane</keyword>
<feature type="compositionally biased region" description="Acidic residues" evidence="1">
    <location>
        <begin position="141"/>
        <end position="167"/>
    </location>
</feature>
<proteinExistence type="predicted"/>
<feature type="chain" id="PRO_5042828998" description="TNFR-Cys domain-containing protein" evidence="3">
    <location>
        <begin position="20"/>
        <end position="448"/>
    </location>
</feature>
<keyword evidence="5" id="KW-1185">Reference proteome</keyword>
<dbReference type="EMBL" id="BTRK01000006">
    <property type="protein sequence ID" value="GMR60755.1"/>
    <property type="molecule type" value="Genomic_DNA"/>
</dbReference>
<evidence type="ECO:0008006" key="6">
    <source>
        <dbReference type="Google" id="ProtNLM"/>
    </source>
</evidence>
<dbReference type="AlphaFoldDB" id="A0AAN5DDM3"/>
<reference evidence="5" key="1">
    <citation type="submission" date="2022-10" db="EMBL/GenBank/DDBJ databases">
        <title>Genome assembly of Pristionchus species.</title>
        <authorList>
            <person name="Yoshida K."/>
            <person name="Sommer R.J."/>
        </authorList>
    </citation>
    <scope>NUCLEOTIDE SEQUENCE [LARGE SCALE GENOMIC DNA]</scope>
    <source>
        <strain evidence="5">RS5460</strain>
    </source>
</reference>
<evidence type="ECO:0000256" key="2">
    <source>
        <dbReference type="SAM" id="Phobius"/>
    </source>
</evidence>
<evidence type="ECO:0000256" key="1">
    <source>
        <dbReference type="SAM" id="MobiDB-lite"/>
    </source>
</evidence>
<feature type="compositionally biased region" description="Acidic residues" evidence="1">
    <location>
        <begin position="267"/>
        <end position="287"/>
    </location>
</feature>
<evidence type="ECO:0000256" key="3">
    <source>
        <dbReference type="SAM" id="SignalP"/>
    </source>
</evidence>
<feature type="signal peptide" evidence="3">
    <location>
        <begin position="1"/>
        <end position="19"/>
    </location>
</feature>
<evidence type="ECO:0000313" key="5">
    <source>
        <dbReference type="Proteomes" id="UP001328107"/>
    </source>
</evidence>
<keyword evidence="3" id="KW-0732">Signal</keyword>
<protein>
    <recommendedName>
        <fullName evidence="6">TNFR-Cys domain-containing protein</fullName>
    </recommendedName>
</protein>
<feature type="transmembrane region" description="Helical" evidence="2">
    <location>
        <begin position="386"/>
        <end position="407"/>
    </location>
</feature>
<dbReference type="Proteomes" id="UP001328107">
    <property type="component" value="Unassembled WGS sequence"/>
</dbReference>